<organism evidence="4 5">
    <name type="scientific">Naegleria lovaniensis</name>
    <name type="common">Amoeba</name>
    <dbReference type="NCBI Taxonomy" id="51637"/>
    <lineage>
        <taxon>Eukaryota</taxon>
        <taxon>Discoba</taxon>
        <taxon>Heterolobosea</taxon>
        <taxon>Tetramitia</taxon>
        <taxon>Eutetramitia</taxon>
        <taxon>Vahlkampfiidae</taxon>
        <taxon>Naegleria</taxon>
    </lineage>
</organism>
<proteinExistence type="inferred from homology"/>
<evidence type="ECO:0000313" key="5">
    <source>
        <dbReference type="Proteomes" id="UP000816034"/>
    </source>
</evidence>
<dbReference type="GO" id="GO:0005737">
    <property type="term" value="C:cytoplasm"/>
    <property type="evidence" value="ECO:0007669"/>
    <property type="project" value="TreeGrafter"/>
</dbReference>
<evidence type="ECO:0000259" key="3">
    <source>
        <dbReference type="Pfam" id="PF02230"/>
    </source>
</evidence>
<dbReference type="PANTHER" id="PTHR10655">
    <property type="entry name" value="LYSOPHOSPHOLIPASE-RELATED"/>
    <property type="match status" value="1"/>
</dbReference>
<keyword evidence="2" id="KW-0378">Hydrolase</keyword>
<comment type="similarity">
    <text evidence="1">Belongs to the AB hydrolase superfamily. AB hydrolase 2 family.</text>
</comment>
<name>A0AA88KMX3_NAELO</name>
<dbReference type="GeneID" id="68098183"/>
<reference evidence="4 5" key="1">
    <citation type="journal article" date="2018" name="BMC Genomics">
        <title>The genome of Naegleria lovaniensis, the basis for a comparative approach to unravel pathogenicity factors of the human pathogenic amoeba N. fowleri.</title>
        <authorList>
            <person name="Liechti N."/>
            <person name="Schurch N."/>
            <person name="Bruggmann R."/>
            <person name="Wittwer M."/>
        </authorList>
    </citation>
    <scope>NUCLEOTIDE SEQUENCE [LARGE SCALE GENOMIC DNA]</scope>
    <source>
        <strain evidence="4 5">ATCC 30569</strain>
    </source>
</reference>
<evidence type="ECO:0000313" key="4">
    <source>
        <dbReference type="EMBL" id="KAG2381936.1"/>
    </source>
</evidence>
<dbReference type="InterPro" id="IPR050565">
    <property type="entry name" value="LYPA1-2/EST-like"/>
</dbReference>
<dbReference type="InterPro" id="IPR029058">
    <property type="entry name" value="AB_hydrolase_fold"/>
</dbReference>
<dbReference type="InterPro" id="IPR003140">
    <property type="entry name" value="PLipase/COase/thioEstase"/>
</dbReference>
<feature type="domain" description="Phospholipase/carboxylesterase/thioesterase" evidence="3">
    <location>
        <begin position="32"/>
        <end position="252"/>
    </location>
</feature>
<keyword evidence="5" id="KW-1185">Reference proteome</keyword>
<dbReference type="PANTHER" id="PTHR10655:SF17">
    <property type="entry name" value="LYSOPHOSPHOLIPASE-LIKE PROTEIN 1"/>
    <property type="match status" value="1"/>
</dbReference>
<dbReference type="AlphaFoldDB" id="A0AA88KMX3"/>
<dbReference type="Proteomes" id="UP000816034">
    <property type="component" value="Unassembled WGS sequence"/>
</dbReference>
<dbReference type="SUPFAM" id="SSF53474">
    <property type="entry name" value="alpha/beta-Hydrolases"/>
    <property type="match status" value="1"/>
</dbReference>
<evidence type="ECO:0000256" key="2">
    <source>
        <dbReference type="ARBA" id="ARBA00022801"/>
    </source>
</evidence>
<dbReference type="GO" id="GO:0008474">
    <property type="term" value="F:palmitoyl-(protein) hydrolase activity"/>
    <property type="evidence" value="ECO:0007669"/>
    <property type="project" value="TreeGrafter"/>
</dbReference>
<comment type="caution">
    <text evidence="4">The sequence shown here is derived from an EMBL/GenBank/DDBJ whole genome shotgun (WGS) entry which is preliminary data.</text>
</comment>
<dbReference type="GO" id="GO:0052689">
    <property type="term" value="F:carboxylic ester hydrolase activity"/>
    <property type="evidence" value="ECO:0007669"/>
    <property type="project" value="TreeGrafter"/>
</dbReference>
<accession>A0AA88KMX3</accession>
<dbReference type="EMBL" id="PYSW02000025">
    <property type="protein sequence ID" value="KAG2381936.1"/>
    <property type="molecule type" value="Genomic_DNA"/>
</dbReference>
<protein>
    <recommendedName>
        <fullName evidence="3">Phospholipase/carboxylesterase/thioesterase domain-containing protein</fullName>
    </recommendedName>
</protein>
<dbReference type="RefSeq" id="XP_044547615.1">
    <property type="nucleotide sequence ID" value="XM_044695510.1"/>
</dbReference>
<dbReference type="Pfam" id="PF02230">
    <property type="entry name" value="Abhydrolase_2"/>
    <property type="match status" value="1"/>
</dbReference>
<sequence>MKNYHKIHHSNLCGMQCAILTPTNNTDTSSINSVVIWLHGLGDTYDGFAQMLQYILPNHAIGILPNAPHRPITINGGMTMPGWYDIHSLDRQLMKRQEDIEGYNASKKLIDDLIHTIMSSPPSSILHQLQIPQIPSNRIVLGGFSQGGAMSVLVGSQCKYPLAGIVSASGYVLLRSQYESSKDCISQENISTPLYIFHGDEDDVVNYQNFAKQSFDWLEEGGKLITQRKIYRFHSHEVSEEEMRDLKNTFAKLLN</sequence>
<gene>
    <name evidence="4" type="ORF">C9374_005728</name>
</gene>
<dbReference type="Gene3D" id="3.40.50.1820">
    <property type="entry name" value="alpha/beta hydrolase"/>
    <property type="match status" value="1"/>
</dbReference>
<evidence type="ECO:0000256" key="1">
    <source>
        <dbReference type="ARBA" id="ARBA00006499"/>
    </source>
</evidence>